<dbReference type="InParanoid" id="A0A3Q7EGE8"/>
<reference evidence="1" key="1">
    <citation type="journal article" date="2012" name="Nature">
        <title>The tomato genome sequence provides insights into fleshy fruit evolution.</title>
        <authorList>
            <consortium name="Tomato Genome Consortium"/>
        </authorList>
    </citation>
    <scope>NUCLEOTIDE SEQUENCE [LARGE SCALE GENOMIC DNA]</scope>
    <source>
        <strain evidence="1">cv. Heinz 1706</strain>
    </source>
</reference>
<protein>
    <submittedName>
        <fullName evidence="1">Uncharacterized protein</fullName>
    </submittedName>
</protein>
<dbReference type="PaxDb" id="4081-Solyc01g067610.2.1"/>
<reference evidence="1" key="2">
    <citation type="submission" date="2019-01" db="UniProtKB">
        <authorList>
            <consortium name="EnsemblPlants"/>
        </authorList>
    </citation>
    <scope>IDENTIFICATION</scope>
    <source>
        <strain evidence="1">cv. Heinz 1706</strain>
    </source>
</reference>
<dbReference type="Gramene" id="Solyc01g067610.3.1">
    <property type="protein sequence ID" value="Solyc01g067610.3.1"/>
    <property type="gene ID" value="Solyc01g067610.3"/>
</dbReference>
<dbReference type="EnsemblPlants" id="Solyc01g067610.3.1">
    <property type="protein sequence ID" value="Solyc01g067610.3.1"/>
    <property type="gene ID" value="Solyc01g067610.3"/>
</dbReference>
<dbReference type="AlphaFoldDB" id="A0A3Q7EGE8"/>
<dbReference type="Proteomes" id="UP000004994">
    <property type="component" value="Chromosome 1"/>
</dbReference>
<proteinExistence type="predicted"/>
<evidence type="ECO:0000313" key="1">
    <source>
        <dbReference type="EnsemblPlants" id="Solyc01g067610.3.1"/>
    </source>
</evidence>
<sequence length="77" mass="8697">MINCKVNRKLLIYCLRVSNLEEKDYCQLFCCVKGDVTFMTSTCQLSHAGAYCCAALCLTRLGREQNFCGNSSHICIF</sequence>
<accession>A0A3Q7EGE8</accession>
<organism evidence="1">
    <name type="scientific">Solanum lycopersicum</name>
    <name type="common">Tomato</name>
    <name type="synonym">Lycopersicon esculentum</name>
    <dbReference type="NCBI Taxonomy" id="4081"/>
    <lineage>
        <taxon>Eukaryota</taxon>
        <taxon>Viridiplantae</taxon>
        <taxon>Streptophyta</taxon>
        <taxon>Embryophyta</taxon>
        <taxon>Tracheophyta</taxon>
        <taxon>Spermatophyta</taxon>
        <taxon>Magnoliopsida</taxon>
        <taxon>eudicotyledons</taxon>
        <taxon>Gunneridae</taxon>
        <taxon>Pentapetalae</taxon>
        <taxon>asterids</taxon>
        <taxon>lamiids</taxon>
        <taxon>Solanales</taxon>
        <taxon>Solanaceae</taxon>
        <taxon>Solanoideae</taxon>
        <taxon>Solaneae</taxon>
        <taxon>Solanum</taxon>
        <taxon>Solanum subgen. Lycopersicon</taxon>
    </lineage>
</organism>
<evidence type="ECO:0000313" key="2">
    <source>
        <dbReference type="Proteomes" id="UP000004994"/>
    </source>
</evidence>
<keyword evidence="2" id="KW-1185">Reference proteome</keyword>
<name>A0A3Q7EGE8_SOLLC</name>